<organism evidence="1 2">
    <name type="scientific">Geodia barretti</name>
    <name type="common">Barrett's horny sponge</name>
    <dbReference type="NCBI Taxonomy" id="519541"/>
    <lineage>
        <taxon>Eukaryota</taxon>
        <taxon>Metazoa</taxon>
        <taxon>Porifera</taxon>
        <taxon>Demospongiae</taxon>
        <taxon>Heteroscleromorpha</taxon>
        <taxon>Tetractinellida</taxon>
        <taxon>Astrophorina</taxon>
        <taxon>Geodiidae</taxon>
        <taxon>Geodia</taxon>
    </lineage>
</organism>
<comment type="caution">
    <text evidence="1">The sequence shown here is derived from an EMBL/GenBank/DDBJ whole genome shotgun (WGS) entry which is preliminary data.</text>
</comment>
<protein>
    <submittedName>
        <fullName evidence="1">Uncharacterized protein</fullName>
    </submittedName>
</protein>
<name>A0AA35S1M2_GEOBA</name>
<dbReference type="Proteomes" id="UP001174909">
    <property type="component" value="Unassembled WGS sequence"/>
</dbReference>
<gene>
    <name evidence="1" type="ORF">GBAR_LOCUS12490</name>
</gene>
<dbReference type="EMBL" id="CASHTH010001859">
    <property type="protein sequence ID" value="CAI8020977.1"/>
    <property type="molecule type" value="Genomic_DNA"/>
</dbReference>
<proteinExistence type="predicted"/>
<evidence type="ECO:0000313" key="2">
    <source>
        <dbReference type="Proteomes" id="UP001174909"/>
    </source>
</evidence>
<dbReference type="AlphaFoldDB" id="A0AA35S1M2"/>
<accession>A0AA35S1M2</accession>
<reference evidence="1" key="1">
    <citation type="submission" date="2023-03" db="EMBL/GenBank/DDBJ databases">
        <authorList>
            <person name="Steffen K."/>
            <person name="Cardenas P."/>
        </authorList>
    </citation>
    <scope>NUCLEOTIDE SEQUENCE</scope>
</reference>
<sequence length="159" mass="17090">MATGPTVSHEVPLINLSDRPKLPMFTSFPAQSGKFINIVQRIGANYLLLGIHLLNDETGSITQSIISSDPKSPTNIILNILSCWLQGGGRRPVTWVTFINVLTQIGLLELTKELCFKGSHHEDPQSPQLTAIPGSAVSSPSVPPGSRLATSFSVNCMLV</sequence>
<keyword evidence="2" id="KW-1185">Reference proteome</keyword>
<evidence type="ECO:0000313" key="1">
    <source>
        <dbReference type="EMBL" id="CAI8020977.1"/>
    </source>
</evidence>